<evidence type="ECO:0000256" key="1">
    <source>
        <dbReference type="ARBA" id="ARBA00022614"/>
    </source>
</evidence>
<proteinExistence type="predicted"/>
<dbReference type="SUPFAM" id="SSF52047">
    <property type="entry name" value="RNI-like"/>
    <property type="match status" value="1"/>
</dbReference>
<sequence length="1111" mass="125540">MGDIEGARDLNRVVAMLLSPRMEEKFQFLRADTLLEELRSAVSLVHTGATTSSEASLRLIFSVRSLGLVSNLRELLEAVLNMQTSRANEWHQVPAVLYRYHVFRSSTLRDLRYFLDKFRSLATYALEQTPDSLKYGYESSMAYGIDARDRYRDTIIEPMVGRSELVDKIVSTLLADRTGDTGLFVLPIVGGPGVGKSRLAKAILHDDRVKHKFSVRLVVPVTQNFRRTRIYTKMVSSERPGDNVQGSLGVIFFSPEAMVNHIGAKLNGGDYLIVLDDVWSDNEDKWRQIGAMMKALPSNGRVILTTRTPDIISKLVTIVETTNTKPCYLKPLGPEFSSWFVARWMATYCGDWPAELIREAGTKIADKCGGVPFLLDYVRQFFCQPLGLHFWRQLPEENTGNKIHPEMFWSQLLVYIDKLPSDKFWQRFLLCCLEVPGGGILLESASVSYQRLPYDLRNCFSYCSMFPSDFDFDLEELTDLLAAEGSIPPIVAKAQRKGFLKQLLDECFYLLQEHEYGDRTTYRMHKVFHIFAQNKLWGTSSVIRVDELNQLTDTKATDRIPTSIRRASLVVNPLTAAFPRSLFACNNLGALVLLHDGGMRPPDQPLCEIAEIPQEFSKSFRSIHSLSFSATKIRVLPIKFLDPNLVKYLNLSQTPIDNIPSSISRLLFLQTLILSHCDKLQKLHPNITKLVMLQKLDLEGCCNLLELPRDMGKIKSLEYLNVTQCSSLTQLPRGMGQLESLQMLLGYIVSYTDGSSMSELQPLANLHRLSLQSLEKVSDPLDVRFARLDSKTNLESLSLQWNMDDDSNDVMPAYAVLESLRPHQRLKALEIVGYEGDKLPLWIMGKYLKSLVEIKLISLRSCELLPLGLLPCLRIAEISGVETICSVNDNFCGRKGIFPSLQKLTFSCMENLEVWEQAQRADMFPRLIELEFIQCPKLRALHMELPLLEKLILWMNNKVLYDQKGALQGVAKNLENVSISFSEELASSDCEGLQDLGKLTKLEICGCDELTCLPQGLQRLSSIRTLTIDNCRKLETLPDWLEFLPSLQIIRLSGCPLLHYIPGGLQERPGVIIYVEDCPSLIQDHLPNFSAQSSGEPVGARVNKGKEIVQD</sequence>
<name>A0A921QZB1_SORBI</name>
<dbReference type="Gene3D" id="3.80.10.10">
    <property type="entry name" value="Ribonuclease Inhibitor"/>
    <property type="match status" value="2"/>
</dbReference>
<feature type="domain" description="NB-ARC" evidence="4">
    <location>
        <begin position="164"/>
        <end position="316"/>
    </location>
</feature>
<dbReference type="GO" id="GO:0043531">
    <property type="term" value="F:ADP binding"/>
    <property type="evidence" value="ECO:0007669"/>
    <property type="project" value="InterPro"/>
</dbReference>
<dbReference type="InterPro" id="IPR027417">
    <property type="entry name" value="P-loop_NTPase"/>
</dbReference>
<comment type="caution">
    <text evidence="6">The sequence shown here is derived from an EMBL/GenBank/DDBJ whole genome shotgun (WGS) entry which is preliminary data.</text>
</comment>
<dbReference type="Gene3D" id="3.40.50.300">
    <property type="entry name" value="P-loop containing nucleotide triphosphate hydrolases"/>
    <property type="match status" value="1"/>
</dbReference>
<dbReference type="Pfam" id="PF00931">
    <property type="entry name" value="NB-ARC"/>
    <property type="match status" value="1"/>
</dbReference>
<dbReference type="SUPFAM" id="SSF52058">
    <property type="entry name" value="L domain-like"/>
    <property type="match status" value="1"/>
</dbReference>
<dbReference type="InterPro" id="IPR056789">
    <property type="entry name" value="LRR_R13L1-DRL21"/>
</dbReference>
<dbReference type="Proteomes" id="UP000807115">
    <property type="component" value="Chromosome 5"/>
</dbReference>
<evidence type="ECO:0000256" key="3">
    <source>
        <dbReference type="SAM" id="MobiDB-lite"/>
    </source>
</evidence>
<keyword evidence="1" id="KW-0433">Leucine-rich repeat</keyword>
<reference evidence="6" key="2">
    <citation type="submission" date="2020-10" db="EMBL/GenBank/DDBJ databases">
        <authorList>
            <person name="Cooper E.A."/>
            <person name="Brenton Z.W."/>
            <person name="Flinn B.S."/>
            <person name="Jenkins J."/>
            <person name="Shu S."/>
            <person name="Flowers D."/>
            <person name="Luo F."/>
            <person name="Wang Y."/>
            <person name="Xia P."/>
            <person name="Barry K."/>
            <person name="Daum C."/>
            <person name="Lipzen A."/>
            <person name="Yoshinaga Y."/>
            <person name="Schmutz J."/>
            <person name="Saski C."/>
            <person name="Vermerris W."/>
            <person name="Kresovich S."/>
        </authorList>
    </citation>
    <scope>NUCLEOTIDE SEQUENCE</scope>
</reference>
<accession>A0A921QZB1</accession>
<gene>
    <name evidence="6" type="ORF">BDA96_05G214600</name>
</gene>
<reference evidence="6" key="1">
    <citation type="journal article" date="2019" name="BMC Genomics">
        <title>A new reference genome for Sorghum bicolor reveals high levels of sequence similarity between sweet and grain genotypes: implications for the genetics of sugar metabolism.</title>
        <authorList>
            <person name="Cooper E.A."/>
            <person name="Brenton Z.W."/>
            <person name="Flinn B.S."/>
            <person name="Jenkins J."/>
            <person name="Shu S."/>
            <person name="Flowers D."/>
            <person name="Luo F."/>
            <person name="Wang Y."/>
            <person name="Xia P."/>
            <person name="Barry K."/>
            <person name="Daum C."/>
            <person name="Lipzen A."/>
            <person name="Yoshinaga Y."/>
            <person name="Schmutz J."/>
            <person name="Saski C."/>
            <person name="Vermerris W."/>
            <person name="Kresovich S."/>
        </authorList>
    </citation>
    <scope>NUCLEOTIDE SEQUENCE</scope>
</reference>
<dbReference type="Gene3D" id="1.10.10.10">
    <property type="entry name" value="Winged helix-like DNA-binding domain superfamily/Winged helix DNA-binding domain"/>
    <property type="match status" value="1"/>
</dbReference>
<feature type="region of interest" description="Disordered" evidence="3">
    <location>
        <begin position="1092"/>
        <end position="1111"/>
    </location>
</feature>
<evidence type="ECO:0008006" key="8">
    <source>
        <dbReference type="Google" id="ProtNLM"/>
    </source>
</evidence>
<dbReference type="InterPro" id="IPR036388">
    <property type="entry name" value="WH-like_DNA-bd_sf"/>
</dbReference>
<dbReference type="GO" id="GO:0006952">
    <property type="term" value="P:defense response"/>
    <property type="evidence" value="ECO:0007669"/>
    <property type="project" value="UniProtKB-KW"/>
</dbReference>
<dbReference type="PRINTS" id="PR00364">
    <property type="entry name" value="DISEASERSIST"/>
</dbReference>
<dbReference type="SUPFAM" id="SSF52540">
    <property type="entry name" value="P-loop containing nucleoside triphosphate hydrolases"/>
    <property type="match status" value="1"/>
</dbReference>
<evidence type="ECO:0000259" key="5">
    <source>
        <dbReference type="Pfam" id="PF25019"/>
    </source>
</evidence>
<evidence type="ECO:0000259" key="4">
    <source>
        <dbReference type="Pfam" id="PF00931"/>
    </source>
</evidence>
<dbReference type="PANTHER" id="PTHR36766">
    <property type="entry name" value="PLANT BROAD-SPECTRUM MILDEW RESISTANCE PROTEIN RPW8"/>
    <property type="match status" value="1"/>
</dbReference>
<dbReference type="InterPro" id="IPR002182">
    <property type="entry name" value="NB-ARC"/>
</dbReference>
<feature type="domain" description="R13L1/DRL21-like LRR repeat region" evidence="5">
    <location>
        <begin position="757"/>
        <end position="879"/>
    </location>
</feature>
<evidence type="ECO:0000313" key="6">
    <source>
        <dbReference type="EMBL" id="KAG0530762.1"/>
    </source>
</evidence>
<dbReference type="InterPro" id="IPR032675">
    <property type="entry name" value="LRR_dom_sf"/>
</dbReference>
<evidence type="ECO:0000313" key="7">
    <source>
        <dbReference type="Proteomes" id="UP000807115"/>
    </source>
</evidence>
<protein>
    <recommendedName>
        <fullName evidence="8">NB-ARC domain-containing protein</fullName>
    </recommendedName>
</protein>
<dbReference type="AlphaFoldDB" id="A0A921QZB1"/>
<evidence type="ECO:0000256" key="2">
    <source>
        <dbReference type="ARBA" id="ARBA00022821"/>
    </source>
</evidence>
<dbReference type="EMBL" id="CM027684">
    <property type="protein sequence ID" value="KAG0530762.1"/>
    <property type="molecule type" value="Genomic_DNA"/>
</dbReference>
<keyword evidence="2" id="KW-0611">Plant defense</keyword>
<dbReference type="Pfam" id="PF25019">
    <property type="entry name" value="LRR_R13L1-DRL21"/>
    <property type="match status" value="1"/>
</dbReference>
<dbReference type="PANTHER" id="PTHR36766:SF70">
    <property type="entry name" value="DISEASE RESISTANCE PROTEIN RGA4"/>
    <property type="match status" value="1"/>
</dbReference>
<organism evidence="6 7">
    <name type="scientific">Sorghum bicolor</name>
    <name type="common">Sorghum</name>
    <name type="synonym">Sorghum vulgare</name>
    <dbReference type="NCBI Taxonomy" id="4558"/>
    <lineage>
        <taxon>Eukaryota</taxon>
        <taxon>Viridiplantae</taxon>
        <taxon>Streptophyta</taxon>
        <taxon>Embryophyta</taxon>
        <taxon>Tracheophyta</taxon>
        <taxon>Spermatophyta</taxon>
        <taxon>Magnoliopsida</taxon>
        <taxon>Liliopsida</taxon>
        <taxon>Poales</taxon>
        <taxon>Poaceae</taxon>
        <taxon>PACMAD clade</taxon>
        <taxon>Panicoideae</taxon>
        <taxon>Andropogonodae</taxon>
        <taxon>Andropogoneae</taxon>
        <taxon>Sorghinae</taxon>
        <taxon>Sorghum</taxon>
    </lineage>
</organism>